<keyword evidence="1" id="KW-1133">Transmembrane helix</keyword>
<comment type="caution">
    <text evidence="3">The sequence shown here is derived from an EMBL/GenBank/DDBJ whole genome shotgun (WGS) entry which is preliminary data.</text>
</comment>
<dbReference type="EMBL" id="LCJB01000084">
    <property type="protein sequence ID" value="KKT68231.1"/>
    <property type="molecule type" value="Genomic_DNA"/>
</dbReference>
<dbReference type="Proteomes" id="UP000034154">
    <property type="component" value="Unassembled WGS sequence"/>
</dbReference>
<dbReference type="Pfam" id="PF03703">
    <property type="entry name" value="bPH_2"/>
    <property type="match status" value="1"/>
</dbReference>
<dbReference type="PANTHER" id="PTHR37938">
    <property type="entry name" value="BLL0215 PROTEIN"/>
    <property type="match status" value="1"/>
</dbReference>
<dbReference type="PANTHER" id="PTHR37938:SF1">
    <property type="entry name" value="BLL0215 PROTEIN"/>
    <property type="match status" value="1"/>
</dbReference>
<evidence type="ECO:0000259" key="2">
    <source>
        <dbReference type="Pfam" id="PF03703"/>
    </source>
</evidence>
<evidence type="ECO:0000256" key="1">
    <source>
        <dbReference type="SAM" id="Phobius"/>
    </source>
</evidence>
<proteinExistence type="predicted"/>
<feature type="domain" description="YdbS-like PH" evidence="2">
    <location>
        <begin position="80"/>
        <end position="151"/>
    </location>
</feature>
<evidence type="ECO:0000313" key="3">
    <source>
        <dbReference type="EMBL" id="KKT68231.1"/>
    </source>
</evidence>
<name>A0A0G1J9C6_9BACT</name>
<dbReference type="AlphaFoldDB" id="A0A0G1J9C6"/>
<evidence type="ECO:0000313" key="4">
    <source>
        <dbReference type="Proteomes" id="UP000034154"/>
    </source>
</evidence>
<organism evidence="3 4">
    <name type="scientific">Candidatus Uhrbacteria bacterium GW2011_GWF2_44_350</name>
    <dbReference type="NCBI Taxonomy" id="1619000"/>
    <lineage>
        <taxon>Bacteria</taxon>
        <taxon>Candidatus Uhriibacteriota</taxon>
    </lineage>
</organism>
<reference evidence="3 4" key="1">
    <citation type="journal article" date="2015" name="Nature">
        <title>rRNA introns, odd ribosomes, and small enigmatic genomes across a large radiation of phyla.</title>
        <authorList>
            <person name="Brown C.T."/>
            <person name="Hug L.A."/>
            <person name="Thomas B.C."/>
            <person name="Sharon I."/>
            <person name="Castelle C.J."/>
            <person name="Singh A."/>
            <person name="Wilkins M.J."/>
            <person name="Williams K.H."/>
            <person name="Banfield J.F."/>
        </authorList>
    </citation>
    <scope>NUCLEOTIDE SEQUENCE [LARGE SCALE GENOMIC DNA]</scope>
</reference>
<sequence>MKTENLIQLRPGEQVLDTVNEDIIPSLPWLVFLIFWIVGPFFFLFPLVRQGPAGIILLVVLVGSGIFMAWRFRFSRLRTVLIVTDQRIVDIVQHGFSDRTISEVNHEEIEEVTYRVKGLLATIFRFGTVIIRTAGERADIAACRVHRPIDLHHLLNDLRQETLADPAIVLRAQKLKTLAEQMSDQEVERLTEAIKKRESSKAAGQFFQE</sequence>
<gene>
    <name evidence="3" type="ORF">UW63_C0084G0004</name>
</gene>
<accession>A0A0G1J9C6</accession>
<protein>
    <recommendedName>
        <fullName evidence="2">YdbS-like PH domain-containing protein</fullName>
    </recommendedName>
</protein>
<dbReference type="InterPro" id="IPR005182">
    <property type="entry name" value="YdbS-like_PH"/>
</dbReference>
<feature type="transmembrane region" description="Helical" evidence="1">
    <location>
        <begin position="27"/>
        <end position="47"/>
    </location>
</feature>
<feature type="transmembrane region" description="Helical" evidence="1">
    <location>
        <begin position="53"/>
        <end position="72"/>
    </location>
</feature>
<keyword evidence="1" id="KW-0472">Membrane</keyword>
<keyword evidence="1" id="KW-0812">Transmembrane</keyword>